<sequence length="208" mass="22855">MKIYQPLRKSARIALLLSVAALGVAGITSGIAQVNAASVSKMTTISKSTAKDTDESQALQTLNSFYKPALKGQFPGGVSGLTVGVSTRKDVEKKIGEPDSPSKNANDFDVYTANMGHPGYAVSYKEKENKIHELRYFGTNVERQTNIGGITEKMLKQHWGKPDKTKSFKTGKQSQIKWSYNRGDYVLEFIFNDAAHLDHINLVKKAAK</sequence>
<organism evidence="1 2">
    <name type="scientific">Paenibacillus roseus</name>
    <dbReference type="NCBI Taxonomy" id="2798579"/>
    <lineage>
        <taxon>Bacteria</taxon>
        <taxon>Bacillati</taxon>
        <taxon>Bacillota</taxon>
        <taxon>Bacilli</taxon>
        <taxon>Bacillales</taxon>
        <taxon>Paenibacillaceae</taxon>
        <taxon>Paenibacillus</taxon>
    </lineage>
</organism>
<keyword evidence="2" id="KW-1185">Reference proteome</keyword>
<gene>
    <name evidence="1" type="ORF">JFN88_18715</name>
</gene>
<dbReference type="Proteomes" id="UP000640274">
    <property type="component" value="Unassembled WGS sequence"/>
</dbReference>
<dbReference type="AlphaFoldDB" id="A0A934MWK4"/>
<accession>A0A934MWK4</accession>
<comment type="caution">
    <text evidence="1">The sequence shown here is derived from an EMBL/GenBank/DDBJ whole genome shotgun (WGS) entry which is preliminary data.</text>
</comment>
<dbReference type="InterPro" id="IPR025453">
    <property type="entry name" value="DUF4309"/>
</dbReference>
<evidence type="ECO:0000313" key="2">
    <source>
        <dbReference type="Proteomes" id="UP000640274"/>
    </source>
</evidence>
<name>A0A934MWK4_9BACL</name>
<proteinExistence type="predicted"/>
<dbReference type="Pfam" id="PF14172">
    <property type="entry name" value="DUF4309"/>
    <property type="match status" value="1"/>
</dbReference>
<protein>
    <submittedName>
        <fullName evidence="1">YjgB family protein</fullName>
    </submittedName>
</protein>
<evidence type="ECO:0000313" key="1">
    <source>
        <dbReference type="EMBL" id="MBJ6363237.1"/>
    </source>
</evidence>
<reference evidence="1" key="1">
    <citation type="submission" date="2020-12" db="EMBL/GenBank/DDBJ databases">
        <authorList>
            <person name="Huq M.A."/>
        </authorList>
    </citation>
    <scope>NUCLEOTIDE SEQUENCE</scope>
    <source>
        <strain evidence="1">MAHUQ-46</strain>
    </source>
</reference>
<dbReference type="EMBL" id="JAELUP010000103">
    <property type="protein sequence ID" value="MBJ6363237.1"/>
    <property type="molecule type" value="Genomic_DNA"/>
</dbReference>